<dbReference type="InterPro" id="IPR004089">
    <property type="entry name" value="MCPsignal_dom"/>
</dbReference>
<comment type="caution">
    <text evidence="6">The sequence shown here is derived from an EMBL/GenBank/DDBJ whole genome shotgun (WGS) entry which is preliminary data.</text>
</comment>
<dbReference type="GO" id="GO:0007165">
    <property type="term" value="P:signal transduction"/>
    <property type="evidence" value="ECO:0007669"/>
    <property type="project" value="UniProtKB-KW"/>
</dbReference>
<dbReference type="CDD" id="cd01068">
    <property type="entry name" value="globin_sensor"/>
    <property type="match status" value="1"/>
</dbReference>
<evidence type="ECO:0000256" key="1">
    <source>
        <dbReference type="ARBA" id="ARBA00022500"/>
    </source>
</evidence>
<evidence type="ECO:0000256" key="3">
    <source>
        <dbReference type="PROSITE-ProRule" id="PRU00284"/>
    </source>
</evidence>
<evidence type="ECO:0000313" key="7">
    <source>
        <dbReference type="Proteomes" id="UP000566813"/>
    </source>
</evidence>
<dbReference type="GO" id="GO:0020037">
    <property type="term" value="F:heme binding"/>
    <property type="evidence" value="ECO:0007669"/>
    <property type="project" value="InterPro"/>
</dbReference>
<dbReference type="SMART" id="SM00283">
    <property type="entry name" value="MA"/>
    <property type="match status" value="1"/>
</dbReference>
<dbReference type="InterPro" id="IPR051310">
    <property type="entry name" value="MCP_chemotaxis"/>
</dbReference>
<dbReference type="InterPro" id="IPR009050">
    <property type="entry name" value="Globin-like_sf"/>
</dbReference>
<name>A0A7X1KM95_9SPHN</name>
<dbReference type="PANTHER" id="PTHR43531">
    <property type="entry name" value="PROTEIN ICFG"/>
    <property type="match status" value="1"/>
</dbReference>
<dbReference type="Gene3D" id="1.10.287.950">
    <property type="entry name" value="Methyl-accepting chemotaxis protein"/>
    <property type="match status" value="1"/>
</dbReference>
<dbReference type="GO" id="GO:0019825">
    <property type="term" value="F:oxygen binding"/>
    <property type="evidence" value="ECO:0007669"/>
    <property type="project" value="InterPro"/>
</dbReference>
<organism evidence="6 7">
    <name type="scientific">Novosphingobium flavum</name>
    <dbReference type="NCBI Taxonomy" id="1778672"/>
    <lineage>
        <taxon>Bacteria</taxon>
        <taxon>Pseudomonadati</taxon>
        <taxon>Pseudomonadota</taxon>
        <taxon>Alphaproteobacteria</taxon>
        <taxon>Sphingomonadales</taxon>
        <taxon>Sphingomonadaceae</taxon>
        <taxon>Novosphingobium</taxon>
    </lineage>
</organism>
<comment type="similarity">
    <text evidence="2">Belongs to the methyl-accepting chemotaxis (MCP) protein family.</text>
</comment>
<reference evidence="6 7" key="1">
    <citation type="submission" date="2020-08" db="EMBL/GenBank/DDBJ databases">
        <title>The genome sequence of type strain Novosphingobium flavum NBRC 111647.</title>
        <authorList>
            <person name="Liu Y."/>
        </authorList>
    </citation>
    <scope>NUCLEOTIDE SEQUENCE [LARGE SCALE GENOMIC DNA]</scope>
    <source>
        <strain evidence="6 7">NBRC 111647</strain>
    </source>
</reference>
<dbReference type="AlphaFoldDB" id="A0A7X1KM95"/>
<dbReference type="Gene3D" id="1.10.490.10">
    <property type="entry name" value="Globins"/>
    <property type="match status" value="1"/>
</dbReference>
<accession>A0A7X1KM95</accession>
<dbReference type="PANTHER" id="PTHR43531:SF11">
    <property type="entry name" value="METHYL-ACCEPTING CHEMOTAXIS PROTEIN 3"/>
    <property type="match status" value="1"/>
</dbReference>
<dbReference type="PROSITE" id="PS50111">
    <property type="entry name" value="CHEMOTAXIS_TRANSDUC_2"/>
    <property type="match status" value="1"/>
</dbReference>
<dbReference type="SUPFAM" id="SSF46458">
    <property type="entry name" value="Globin-like"/>
    <property type="match status" value="1"/>
</dbReference>
<dbReference type="Pfam" id="PF00015">
    <property type="entry name" value="MCPsignal"/>
    <property type="match status" value="1"/>
</dbReference>
<dbReference type="InterPro" id="IPR044398">
    <property type="entry name" value="Globin-sensor_dom"/>
</dbReference>
<dbReference type="InterPro" id="IPR012292">
    <property type="entry name" value="Globin/Proto"/>
</dbReference>
<gene>
    <name evidence="6" type="ORF">H7F51_12800</name>
</gene>
<sequence length="477" mass="50865">MAFVTLNETNYRYFPRIRALIDKHAGGALAKLYERISSDPSARALLPTEEQRGRAATAQVKHWQALFSGAFDEQAYNRSAHIGRVHANVGLSPNFYISGYAVVLEGLIKKASTDNLLLRLGGAGLGEMIGAMVKTALLDMEAALSAYFAAEEKSRKDIIERLGKALADMAKGDLRAELGEVPKVYEELAADFHKMRYHVSSMVNSMIDIAEQMDTGVGEITAAANDQAHRTERQAAALGRTAEVMKNVAEGTLTTADSARRVNSSCAEVDVQAKRGGAIVEQAVLAMQKIRASSEEIAQITDVIESISFQTNLLALNAGVEAARAGEAGKGFAVVANEVRALAQRTTESAMNIKDLIGKSAQYVLEGVELVDRTGTALGEIIGKAGEATGQAAGIAAHSGAQSESLQKISGEIQQMDLNTQQNAAMAEETSAAARSLSMQAEALTDLVGQFRLERRTNPRGSKGKGQHAAQMETRAA</sequence>
<keyword evidence="1" id="KW-0145">Chemotaxis</keyword>
<evidence type="ECO:0000313" key="6">
    <source>
        <dbReference type="EMBL" id="MBC2666401.1"/>
    </source>
</evidence>
<dbReference type="Pfam" id="PF11563">
    <property type="entry name" value="Protoglobin"/>
    <property type="match status" value="1"/>
</dbReference>
<feature type="region of interest" description="Disordered" evidence="4">
    <location>
        <begin position="453"/>
        <end position="477"/>
    </location>
</feature>
<dbReference type="GO" id="GO:0006935">
    <property type="term" value="P:chemotaxis"/>
    <property type="evidence" value="ECO:0007669"/>
    <property type="project" value="UniProtKB-KW"/>
</dbReference>
<protein>
    <submittedName>
        <fullName evidence="6">Globin-coupled sensor protein</fullName>
    </submittedName>
</protein>
<dbReference type="InterPro" id="IPR039379">
    <property type="entry name" value="Protoglobin_sensor_dom"/>
</dbReference>
<dbReference type="RefSeq" id="WP_185664700.1">
    <property type="nucleotide sequence ID" value="NZ_JACLAW010000009.1"/>
</dbReference>
<evidence type="ECO:0000259" key="5">
    <source>
        <dbReference type="PROSITE" id="PS50111"/>
    </source>
</evidence>
<keyword evidence="3" id="KW-0807">Transducer</keyword>
<dbReference type="Proteomes" id="UP000566813">
    <property type="component" value="Unassembled WGS sequence"/>
</dbReference>
<dbReference type="SUPFAM" id="SSF58104">
    <property type="entry name" value="Methyl-accepting chemotaxis protein (MCP) signaling domain"/>
    <property type="match status" value="1"/>
</dbReference>
<evidence type="ECO:0000256" key="2">
    <source>
        <dbReference type="ARBA" id="ARBA00029447"/>
    </source>
</evidence>
<dbReference type="GO" id="GO:0016020">
    <property type="term" value="C:membrane"/>
    <property type="evidence" value="ECO:0007669"/>
    <property type="project" value="InterPro"/>
</dbReference>
<proteinExistence type="inferred from homology"/>
<feature type="domain" description="Methyl-accepting transducer" evidence="5">
    <location>
        <begin position="209"/>
        <end position="438"/>
    </location>
</feature>
<evidence type="ECO:0000256" key="4">
    <source>
        <dbReference type="SAM" id="MobiDB-lite"/>
    </source>
</evidence>
<keyword evidence="7" id="KW-1185">Reference proteome</keyword>
<dbReference type="EMBL" id="JACLAW010000009">
    <property type="protein sequence ID" value="MBC2666401.1"/>
    <property type="molecule type" value="Genomic_DNA"/>
</dbReference>